<gene>
    <name evidence="1" type="ORF">F0L68_08925</name>
</gene>
<dbReference type="InterPro" id="IPR009078">
    <property type="entry name" value="Ferritin-like_SF"/>
</dbReference>
<dbReference type="GO" id="GO:0016491">
    <property type="term" value="F:oxidoreductase activity"/>
    <property type="evidence" value="ECO:0007669"/>
    <property type="project" value="InterPro"/>
</dbReference>
<sequence>MAAKPTLFDRNAGSARVDHAEREKTAERLLNSSARNSYDPELEIDWAAPLVEGKYFMVPERCTLYGTALWDSLSQEQRIELSRHEIASIASVGLWFEIILIELLARHTYNLDPTRRYVQYALTEIGDECRHTVMFARMIERIGCPAYGPQPLVHALGRVFKAVAAGPSMFAGILVAEEVTDTLQREAMNDERVQPLVRMVNRIHVLEEARHVRYAREEVRRRTPGLGRIELAYHRGMLARTAFMVVRSLIHPDVYRAVGLDPEVARRVAHGNPHHRETVRWSAAKLVAFLDGQGLIGGQSKRLWHAARLI</sequence>
<organism evidence="1 2">
    <name type="scientific">Solihabitans fulvus</name>
    <dbReference type="NCBI Taxonomy" id="1892852"/>
    <lineage>
        <taxon>Bacteria</taxon>
        <taxon>Bacillati</taxon>
        <taxon>Actinomycetota</taxon>
        <taxon>Actinomycetes</taxon>
        <taxon>Pseudonocardiales</taxon>
        <taxon>Pseudonocardiaceae</taxon>
        <taxon>Solihabitans</taxon>
    </lineage>
</organism>
<dbReference type="Pfam" id="PF11583">
    <property type="entry name" value="AurF"/>
    <property type="match status" value="1"/>
</dbReference>
<dbReference type="Proteomes" id="UP000323454">
    <property type="component" value="Unassembled WGS sequence"/>
</dbReference>
<evidence type="ECO:0000313" key="2">
    <source>
        <dbReference type="Proteomes" id="UP000323454"/>
    </source>
</evidence>
<dbReference type="InterPro" id="IPR012348">
    <property type="entry name" value="RNR-like"/>
</dbReference>
<comment type="caution">
    <text evidence="1">The sequence shown here is derived from an EMBL/GenBank/DDBJ whole genome shotgun (WGS) entry which is preliminary data.</text>
</comment>
<accession>A0A5B2XL58</accession>
<reference evidence="1 2" key="2">
    <citation type="submission" date="2019-09" db="EMBL/GenBank/DDBJ databases">
        <authorList>
            <person name="Jin C."/>
        </authorList>
    </citation>
    <scope>NUCLEOTIDE SEQUENCE [LARGE SCALE GENOMIC DNA]</scope>
    <source>
        <strain evidence="1 2">AN110305</strain>
    </source>
</reference>
<dbReference type="InterPro" id="IPR025859">
    <property type="entry name" value="AurF/CmlI"/>
</dbReference>
<protein>
    <submittedName>
        <fullName evidence="1">Diiron oxygenase</fullName>
    </submittedName>
</protein>
<dbReference type="Gene3D" id="1.10.620.20">
    <property type="entry name" value="Ribonucleotide Reductase, subunit A"/>
    <property type="match status" value="1"/>
</dbReference>
<reference evidence="1 2" key="1">
    <citation type="submission" date="2019-09" db="EMBL/GenBank/DDBJ databases">
        <title>Goodfellowia gen. nov., a new genus of the Pseudonocardineae related to Actinoalloteichus, containing Goodfellowia coeruleoviolacea gen. nov., comb. nov. gen. nov., comb. nov.</title>
        <authorList>
            <person name="Labeda D."/>
        </authorList>
    </citation>
    <scope>NUCLEOTIDE SEQUENCE [LARGE SCALE GENOMIC DNA]</scope>
    <source>
        <strain evidence="1 2">AN110305</strain>
    </source>
</reference>
<dbReference type="RefSeq" id="WP_149849000.1">
    <property type="nucleotide sequence ID" value="NZ_VUOB01000013.1"/>
</dbReference>
<name>A0A5B2XL58_9PSEU</name>
<dbReference type="EMBL" id="VUOB01000013">
    <property type="protein sequence ID" value="KAA2264093.1"/>
    <property type="molecule type" value="Genomic_DNA"/>
</dbReference>
<proteinExistence type="predicted"/>
<keyword evidence="2" id="KW-1185">Reference proteome</keyword>
<dbReference type="OrthoDB" id="786532at2"/>
<dbReference type="SUPFAM" id="SSF47240">
    <property type="entry name" value="Ferritin-like"/>
    <property type="match status" value="1"/>
</dbReference>
<dbReference type="AlphaFoldDB" id="A0A5B2XL58"/>
<evidence type="ECO:0000313" key="1">
    <source>
        <dbReference type="EMBL" id="KAA2264093.1"/>
    </source>
</evidence>